<feature type="transmembrane region" description="Helical" evidence="9">
    <location>
        <begin position="437"/>
        <end position="459"/>
    </location>
</feature>
<evidence type="ECO:0000256" key="6">
    <source>
        <dbReference type="ARBA" id="ARBA00022692"/>
    </source>
</evidence>
<keyword evidence="3" id="KW-0813">Transport</keyword>
<dbReference type="PATRIC" id="fig|1050174.4.peg.532"/>
<proteinExistence type="inferred from homology"/>
<evidence type="ECO:0000313" key="10">
    <source>
        <dbReference type="EMBL" id="AKK02404.1"/>
    </source>
</evidence>
<dbReference type="NCBIfam" id="TIGR00770">
    <property type="entry name" value="Dcu"/>
    <property type="match status" value="1"/>
</dbReference>
<keyword evidence="5" id="KW-0997">Cell inner membrane</keyword>
<dbReference type="PIRSF" id="PIRSF004539">
    <property type="entry name" value="C4-dicrbxl_trns"/>
    <property type="match status" value="1"/>
</dbReference>
<evidence type="ECO:0000256" key="9">
    <source>
        <dbReference type="SAM" id="Phobius"/>
    </source>
</evidence>
<reference evidence="10 11" key="1">
    <citation type="submission" date="2015-05" db="EMBL/GenBank/DDBJ databases">
        <title>Complete genome sequence of Corynebacterium epidermidicanis DSM 45586, isolated from the skin of a dog suffering from pruritus.</title>
        <authorList>
            <person name="Ruckert C."/>
            <person name="Albersmeier A."/>
            <person name="Winkler A."/>
            <person name="Tauch A."/>
        </authorList>
    </citation>
    <scope>NUCLEOTIDE SEQUENCE [LARGE SCALE GENOMIC DNA]</scope>
    <source>
        <strain evidence="10 11">DSM 45586</strain>
    </source>
</reference>
<feature type="transmembrane region" description="Helical" evidence="9">
    <location>
        <begin position="99"/>
        <end position="128"/>
    </location>
</feature>
<evidence type="ECO:0000256" key="2">
    <source>
        <dbReference type="ARBA" id="ARBA00006413"/>
    </source>
</evidence>
<dbReference type="GO" id="GO:0015556">
    <property type="term" value="F:C4-dicarboxylate transmembrane transporter activity"/>
    <property type="evidence" value="ECO:0007669"/>
    <property type="project" value="InterPro"/>
</dbReference>
<dbReference type="RefSeq" id="WP_047239623.1">
    <property type="nucleotide sequence ID" value="NZ_CP011541.1"/>
</dbReference>
<keyword evidence="11" id="KW-1185">Reference proteome</keyword>
<feature type="transmembrane region" description="Helical" evidence="9">
    <location>
        <begin position="250"/>
        <end position="267"/>
    </location>
</feature>
<protein>
    <submittedName>
        <fullName evidence="10">Anaerobic c4-dicarboxylate membrane transporter family protein</fullName>
    </submittedName>
</protein>
<feature type="transmembrane region" description="Helical" evidence="9">
    <location>
        <begin position="388"/>
        <end position="406"/>
    </location>
</feature>
<dbReference type="GO" id="GO:0005886">
    <property type="term" value="C:plasma membrane"/>
    <property type="evidence" value="ECO:0007669"/>
    <property type="project" value="UniProtKB-SubCell"/>
</dbReference>
<evidence type="ECO:0000256" key="5">
    <source>
        <dbReference type="ARBA" id="ARBA00022519"/>
    </source>
</evidence>
<feature type="transmembrane region" description="Helical" evidence="9">
    <location>
        <begin position="60"/>
        <end position="79"/>
    </location>
</feature>
<dbReference type="NCBIfam" id="NF009136">
    <property type="entry name" value="PRK12489.1"/>
    <property type="match status" value="1"/>
</dbReference>
<dbReference type="Proteomes" id="UP000035368">
    <property type="component" value="Chromosome"/>
</dbReference>
<comment type="subcellular location">
    <subcellularLocation>
        <location evidence="1">Cell inner membrane</location>
        <topology evidence="1">Multi-pass membrane protein</topology>
    </subcellularLocation>
</comment>
<sequence length="460" mass="48912">MLASILDPSSALAIVLQIAVVLFCLLLGTRYGGIGLGLISGFGLLLMVFLFGLKPGTPPVDVMLTIIAVIGCAATLQQAGGLDVMMQYAEKLLRKKPEMITILAPLTTWFLTVLCGTGHVVYTMFPIIEDIAIKKGIRPERPMAVSSTSAQMGITASPVSVATVSLASILAKEAGAIDKAFTIPQILMVAIPASLAGVLLAALWSLRRGKDLDKDEAFQERLKDPEFRASVYNSSETLIGKVFPKESFRAMWTFFVAIAVVVILGAFENLRPAFEGKKGMEPLSMNLVIQMVMLVAGAFILIFCRVESNKIASTAVFKAGMTAVFSVFGVAWMADTFFQTHIDALKGSLGGVVEAAPWAYAIVLLVVSKLVNSQAAALVAIAPIGLQLGVAPELIVGFYGAAYGYFILPTYPSDLACIGFDKTGTTRIGKYVLNHSFIIPGFISVITSCVVGSLLAQVVL</sequence>
<comment type="similarity">
    <text evidence="2">Belongs to the DcuA/DcuB transporter (TC 2.A.13.1) family.</text>
</comment>
<dbReference type="PANTHER" id="PTHR36106:SF3">
    <property type="entry name" value="ANAEROBIC C4-DICARBOXYLATE TRANSPORTER DCUB"/>
    <property type="match status" value="1"/>
</dbReference>
<feature type="transmembrane region" description="Helical" evidence="9">
    <location>
        <begin position="12"/>
        <end position="28"/>
    </location>
</feature>
<dbReference type="KEGG" id="cei:CEPID_02620"/>
<feature type="transmembrane region" description="Helical" evidence="9">
    <location>
        <begin position="183"/>
        <end position="204"/>
    </location>
</feature>
<feature type="transmembrane region" description="Helical" evidence="9">
    <location>
        <begin position="358"/>
        <end position="381"/>
    </location>
</feature>
<feature type="transmembrane region" description="Helical" evidence="9">
    <location>
        <begin position="287"/>
        <end position="304"/>
    </location>
</feature>
<dbReference type="InterPro" id="IPR004668">
    <property type="entry name" value="Anaer_Dcu_memb_transpt"/>
</dbReference>
<feature type="transmembrane region" description="Helical" evidence="9">
    <location>
        <begin position="34"/>
        <end position="53"/>
    </location>
</feature>
<evidence type="ECO:0000256" key="7">
    <source>
        <dbReference type="ARBA" id="ARBA00022989"/>
    </source>
</evidence>
<evidence type="ECO:0000256" key="8">
    <source>
        <dbReference type="ARBA" id="ARBA00023136"/>
    </source>
</evidence>
<dbReference type="Pfam" id="PF03605">
    <property type="entry name" value="DcuA_DcuB"/>
    <property type="match status" value="1"/>
</dbReference>
<evidence type="ECO:0000313" key="11">
    <source>
        <dbReference type="Proteomes" id="UP000035368"/>
    </source>
</evidence>
<dbReference type="AlphaFoldDB" id="A0A0G3GMN6"/>
<dbReference type="STRING" id="1050174.CEPID_02620"/>
<keyword evidence="7 9" id="KW-1133">Transmembrane helix</keyword>
<feature type="transmembrane region" description="Helical" evidence="9">
    <location>
        <begin position="316"/>
        <end position="338"/>
    </location>
</feature>
<accession>A0A0G3GMN6</accession>
<keyword evidence="8 9" id="KW-0472">Membrane</keyword>
<evidence type="ECO:0000256" key="4">
    <source>
        <dbReference type="ARBA" id="ARBA00022475"/>
    </source>
</evidence>
<dbReference type="PANTHER" id="PTHR36106">
    <property type="entry name" value="ANAEROBIC C4-DICARBOXYLATE TRANSPORTER DCUB"/>
    <property type="match status" value="1"/>
</dbReference>
<organism evidence="10 11">
    <name type="scientific">Corynebacterium epidermidicanis</name>
    <dbReference type="NCBI Taxonomy" id="1050174"/>
    <lineage>
        <taxon>Bacteria</taxon>
        <taxon>Bacillati</taxon>
        <taxon>Actinomycetota</taxon>
        <taxon>Actinomycetes</taxon>
        <taxon>Mycobacteriales</taxon>
        <taxon>Corynebacteriaceae</taxon>
        <taxon>Corynebacterium</taxon>
    </lineage>
</organism>
<keyword evidence="4" id="KW-1003">Cell membrane</keyword>
<dbReference type="NCBIfam" id="NF006927">
    <property type="entry name" value="PRK09412.1"/>
    <property type="match status" value="1"/>
</dbReference>
<name>A0A0G3GMN6_9CORY</name>
<gene>
    <name evidence="10" type="primary">dcuB</name>
    <name evidence="10" type="ORF">CEPID_02620</name>
</gene>
<evidence type="ECO:0000256" key="3">
    <source>
        <dbReference type="ARBA" id="ARBA00022448"/>
    </source>
</evidence>
<keyword evidence="6 9" id="KW-0812">Transmembrane</keyword>
<dbReference type="EMBL" id="CP011541">
    <property type="protein sequence ID" value="AKK02404.1"/>
    <property type="molecule type" value="Genomic_DNA"/>
</dbReference>
<dbReference type="OrthoDB" id="9770910at2"/>
<evidence type="ECO:0000256" key="1">
    <source>
        <dbReference type="ARBA" id="ARBA00004429"/>
    </source>
</evidence>